<dbReference type="InterPro" id="IPR007379">
    <property type="entry name" value="Tim44-like_dom"/>
</dbReference>
<protein>
    <recommendedName>
        <fullName evidence="7">Large ribosomal subunit protein mL45</fullName>
    </recommendedName>
    <alternativeName>
        <fullName evidence="8">39S ribosomal protein L45, mitochondrial</fullName>
    </alternativeName>
</protein>
<dbReference type="PANTHER" id="PTHR28554">
    <property type="entry name" value="39S RIBOSOMAL PROTEIN L45, MITOCHONDRIAL"/>
    <property type="match status" value="1"/>
</dbReference>
<keyword evidence="3" id="KW-0689">Ribosomal protein</keyword>
<gene>
    <name evidence="11" type="ORF">QBC37DRAFT_319375</name>
</gene>
<comment type="similarity">
    <text evidence="6">Belongs to the mitochondrion-specific ribosomal protein mL45 family.</text>
</comment>
<keyword evidence="5" id="KW-0687">Ribonucleoprotein</keyword>
<dbReference type="Pfam" id="PF04280">
    <property type="entry name" value="Tim44"/>
    <property type="match status" value="1"/>
</dbReference>
<evidence type="ECO:0000256" key="4">
    <source>
        <dbReference type="ARBA" id="ARBA00023128"/>
    </source>
</evidence>
<comment type="caution">
    <text evidence="11">The sequence shown here is derived from an EMBL/GenBank/DDBJ whole genome shotgun (WGS) entry which is preliminary data.</text>
</comment>
<keyword evidence="2" id="KW-0809">Transit peptide</keyword>
<dbReference type="PANTHER" id="PTHR28554:SF1">
    <property type="entry name" value="LARGE RIBOSOMAL SUBUNIT PROTEIN ML45"/>
    <property type="match status" value="1"/>
</dbReference>
<proteinExistence type="inferred from homology"/>
<feature type="domain" description="Tim44-like" evidence="10">
    <location>
        <begin position="145"/>
        <end position="282"/>
    </location>
</feature>
<dbReference type="SUPFAM" id="SSF54427">
    <property type="entry name" value="NTF2-like"/>
    <property type="match status" value="1"/>
</dbReference>
<feature type="region of interest" description="Disordered" evidence="9">
    <location>
        <begin position="46"/>
        <end position="70"/>
    </location>
</feature>
<dbReference type="Proteomes" id="UP001301769">
    <property type="component" value="Unassembled WGS sequence"/>
</dbReference>
<evidence type="ECO:0000256" key="6">
    <source>
        <dbReference type="ARBA" id="ARBA00038073"/>
    </source>
</evidence>
<dbReference type="AlphaFoldDB" id="A0AAN7B684"/>
<dbReference type="InterPro" id="IPR032710">
    <property type="entry name" value="NTF2-like_dom_sf"/>
</dbReference>
<reference evidence="11" key="1">
    <citation type="journal article" date="2023" name="Mol. Phylogenet. Evol.">
        <title>Genome-scale phylogeny and comparative genomics of the fungal order Sordariales.</title>
        <authorList>
            <person name="Hensen N."/>
            <person name="Bonometti L."/>
            <person name="Westerberg I."/>
            <person name="Brannstrom I.O."/>
            <person name="Guillou S."/>
            <person name="Cros-Aarteil S."/>
            <person name="Calhoun S."/>
            <person name="Haridas S."/>
            <person name="Kuo A."/>
            <person name="Mondo S."/>
            <person name="Pangilinan J."/>
            <person name="Riley R."/>
            <person name="LaButti K."/>
            <person name="Andreopoulos B."/>
            <person name="Lipzen A."/>
            <person name="Chen C."/>
            <person name="Yan M."/>
            <person name="Daum C."/>
            <person name="Ng V."/>
            <person name="Clum A."/>
            <person name="Steindorff A."/>
            <person name="Ohm R.A."/>
            <person name="Martin F."/>
            <person name="Silar P."/>
            <person name="Natvig D.O."/>
            <person name="Lalanne C."/>
            <person name="Gautier V."/>
            <person name="Ament-Velasquez S.L."/>
            <person name="Kruys A."/>
            <person name="Hutchinson M.I."/>
            <person name="Powell A.J."/>
            <person name="Barry K."/>
            <person name="Miller A.N."/>
            <person name="Grigoriev I.V."/>
            <person name="Debuchy R."/>
            <person name="Gladieux P."/>
            <person name="Hiltunen Thoren M."/>
            <person name="Johannesson H."/>
        </authorList>
    </citation>
    <scope>NUCLEOTIDE SEQUENCE</scope>
    <source>
        <strain evidence="11">PSN293</strain>
    </source>
</reference>
<dbReference type="GO" id="GO:1990904">
    <property type="term" value="C:ribonucleoprotein complex"/>
    <property type="evidence" value="ECO:0007669"/>
    <property type="project" value="UniProtKB-KW"/>
</dbReference>
<evidence type="ECO:0000256" key="7">
    <source>
        <dbReference type="ARBA" id="ARBA00039448"/>
    </source>
</evidence>
<dbReference type="GO" id="GO:0005739">
    <property type="term" value="C:mitochondrion"/>
    <property type="evidence" value="ECO:0007669"/>
    <property type="project" value="UniProtKB-SubCell"/>
</dbReference>
<evidence type="ECO:0000256" key="9">
    <source>
        <dbReference type="SAM" id="MobiDB-lite"/>
    </source>
</evidence>
<dbReference type="Gene3D" id="3.10.450.240">
    <property type="match status" value="1"/>
</dbReference>
<evidence type="ECO:0000256" key="8">
    <source>
        <dbReference type="ARBA" id="ARBA00043031"/>
    </source>
</evidence>
<dbReference type="InterPro" id="IPR051975">
    <property type="entry name" value="mtLSU_mL45"/>
</dbReference>
<evidence type="ECO:0000313" key="11">
    <source>
        <dbReference type="EMBL" id="KAK4211809.1"/>
    </source>
</evidence>
<evidence type="ECO:0000256" key="5">
    <source>
        <dbReference type="ARBA" id="ARBA00023274"/>
    </source>
</evidence>
<keyword evidence="4" id="KW-0496">Mitochondrion</keyword>
<accession>A0AAN7B684</accession>
<comment type="subcellular location">
    <subcellularLocation>
        <location evidence="1">Mitochondrion</location>
    </subcellularLocation>
</comment>
<reference evidence="11" key="2">
    <citation type="submission" date="2023-05" db="EMBL/GenBank/DDBJ databases">
        <authorList>
            <consortium name="Lawrence Berkeley National Laboratory"/>
            <person name="Steindorff A."/>
            <person name="Hensen N."/>
            <person name="Bonometti L."/>
            <person name="Westerberg I."/>
            <person name="Brannstrom I.O."/>
            <person name="Guillou S."/>
            <person name="Cros-Aarteil S."/>
            <person name="Calhoun S."/>
            <person name="Haridas S."/>
            <person name="Kuo A."/>
            <person name="Mondo S."/>
            <person name="Pangilinan J."/>
            <person name="Riley R."/>
            <person name="Labutti K."/>
            <person name="Andreopoulos B."/>
            <person name="Lipzen A."/>
            <person name="Chen C."/>
            <person name="Yanf M."/>
            <person name="Daum C."/>
            <person name="Ng V."/>
            <person name="Clum A."/>
            <person name="Ohm R."/>
            <person name="Martin F."/>
            <person name="Silar P."/>
            <person name="Natvig D."/>
            <person name="Lalanne C."/>
            <person name="Gautier V."/>
            <person name="Ament-Velasquez S.L."/>
            <person name="Kruys A."/>
            <person name="Hutchinson M.I."/>
            <person name="Powell A.J."/>
            <person name="Barry K."/>
            <person name="Miller A.N."/>
            <person name="Grigoriev I.V."/>
            <person name="Debuchy R."/>
            <person name="Gladieux P."/>
            <person name="Thoren M.H."/>
            <person name="Johannesson H."/>
        </authorList>
    </citation>
    <scope>NUCLEOTIDE SEQUENCE</scope>
    <source>
        <strain evidence="11">PSN293</strain>
    </source>
</reference>
<name>A0AAN7B684_9PEZI</name>
<keyword evidence="12" id="KW-1185">Reference proteome</keyword>
<sequence>MAASSRMVGRRAQDIFSQDIAPTVTRFNTRLQTGRQFSATATALAMNRRQQRESNRALSPRVASQRQNEQMGGFSASKIPMFLPGTFILPLASKLPREPSVLYPFLKAYIKTRFTDTAATYLAKFASMKSFFSRPTYKLKNSSVVATAKGLHRSMSEALASGDKTTIRKVCADRMADTLIATIDARPAGKRYAWELVKYTHKLRYPRIMSQKIAKIDQSRDSPMIRQVVVRICSRQRRVELDKNGEVVPGSEREVDLVENIAMSAVINPQTWKQDEWRIIGTAKDTTPDSWDAEVNLMKQVEALEVTKHKIL</sequence>
<evidence type="ECO:0000256" key="2">
    <source>
        <dbReference type="ARBA" id="ARBA00022946"/>
    </source>
</evidence>
<evidence type="ECO:0000259" key="10">
    <source>
        <dbReference type="Pfam" id="PF04280"/>
    </source>
</evidence>
<dbReference type="GO" id="GO:0005840">
    <property type="term" value="C:ribosome"/>
    <property type="evidence" value="ECO:0007669"/>
    <property type="project" value="UniProtKB-KW"/>
</dbReference>
<evidence type="ECO:0000256" key="3">
    <source>
        <dbReference type="ARBA" id="ARBA00022980"/>
    </source>
</evidence>
<evidence type="ECO:0000313" key="12">
    <source>
        <dbReference type="Proteomes" id="UP001301769"/>
    </source>
</evidence>
<evidence type="ECO:0000256" key="1">
    <source>
        <dbReference type="ARBA" id="ARBA00004173"/>
    </source>
</evidence>
<dbReference type="EMBL" id="MU858140">
    <property type="protein sequence ID" value="KAK4211809.1"/>
    <property type="molecule type" value="Genomic_DNA"/>
</dbReference>
<organism evidence="11 12">
    <name type="scientific">Rhypophila decipiens</name>
    <dbReference type="NCBI Taxonomy" id="261697"/>
    <lineage>
        <taxon>Eukaryota</taxon>
        <taxon>Fungi</taxon>
        <taxon>Dikarya</taxon>
        <taxon>Ascomycota</taxon>
        <taxon>Pezizomycotina</taxon>
        <taxon>Sordariomycetes</taxon>
        <taxon>Sordariomycetidae</taxon>
        <taxon>Sordariales</taxon>
        <taxon>Naviculisporaceae</taxon>
        <taxon>Rhypophila</taxon>
    </lineage>
</organism>